<dbReference type="Gene3D" id="1.10.8.100">
    <property type="entry name" value="Ribosomal RNA adenine dimethylase-like, domain 2"/>
    <property type="match status" value="1"/>
</dbReference>
<evidence type="ECO:0000256" key="7">
    <source>
        <dbReference type="RuleBase" id="RU362106"/>
    </source>
</evidence>
<dbReference type="GO" id="GO:0006364">
    <property type="term" value="P:rRNA processing"/>
    <property type="evidence" value="ECO:0007669"/>
    <property type="project" value="UniProtKB-KW"/>
</dbReference>
<keyword evidence="2 7" id="KW-0489">Methyltransferase</keyword>
<evidence type="ECO:0000313" key="9">
    <source>
        <dbReference type="Proteomes" id="UP001152885"/>
    </source>
</evidence>
<evidence type="ECO:0000256" key="3">
    <source>
        <dbReference type="ARBA" id="ARBA00022679"/>
    </source>
</evidence>
<dbReference type="EMBL" id="CANTUO010000001">
    <property type="protein sequence ID" value="CAI5756845.1"/>
    <property type="molecule type" value="Genomic_DNA"/>
</dbReference>
<dbReference type="GO" id="GO:0003723">
    <property type="term" value="F:RNA binding"/>
    <property type="evidence" value="ECO:0007669"/>
    <property type="project" value="UniProtKB-KW"/>
</dbReference>
<keyword evidence="9" id="KW-1185">Reference proteome</keyword>
<dbReference type="OrthoDB" id="16079at2759"/>
<comment type="function">
    <text evidence="6">Mitochondrial transcription factor that confers selective promoter recognition on the core subunit of the yeast mitochondrial RNA polymerase. Interacts with DNA in a non-specific manner.</text>
</comment>
<evidence type="ECO:0000256" key="6">
    <source>
        <dbReference type="ARBA" id="ARBA00024915"/>
    </source>
</evidence>
<dbReference type="GO" id="GO:0005759">
    <property type="term" value="C:mitochondrial matrix"/>
    <property type="evidence" value="ECO:0007669"/>
    <property type="project" value="TreeGrafter"/>
</dbReference>
<organism evidence="8 9">
    <name type="scientific">Candida verbasci</name>
    <dbReference type="NCBI Taxonomy" id="1227364"/>
    <lineage>
        <taxon>Eukaryota</taxon>
        <taxon>Fungi</taxon>
        <taxon>Dikarya</taxon>
        <taxon>Ascomycota</taxon>
        <taxon>Saccharomycotina</taxon>
        <taxon>Pichiomycetes</taxon>
        <taxon>Debaryomycetaceae</taxon>
        <taxon>Candida/Lodderomyces clade</taxon>
        <taxon>Candida</taxon>
    </lineage>
</organism>
<accession>A0A9W4XFL1</accession>
<reference evidence="8" key="1">
    <citation type="submission" date="2022-12" db="EMBL/GenBank/DDBJ databases">
        <authorList>
            <person name="Brejova B."/>
        </authorList>
    </citation>
    <scope>NUCLEOTIDE SEQUENCE</scope>
</reference>
<keyword evidence="3 7" id="KW-0808">Transferase</keyword>
<dbReference type="GO" id="GO:0008168">
    <property type="term" value="F:methyltransferase activity"/>
    <property type="evidence" value="ECO:0007669"/>
    <property type="project" value="UniProtKB-KW"/>
</dbReference>
<keyword evidence="7" id="KW-0698">rRNA processing</keyword>
<dbReference type="PANTHER" id="PTHR11727">
    <property type="entry name" value="DIMETHYLADENOSINE TRANSFERASE"/>
    <property type="match status" value="1"/>
</dbReference>
<sequence>MIKIRNNLISIRCLTLRSINPNIPVEFYKDKQTVGKDRAHVDDPESIQKIIDKLDIKLKYGSNLTIIDTNPGRGIWSTMLNYELKPKNHLLLEPSKINQKMWKKLLESINSNEENFNLLSSDYAPYSWKSYKLIEEQYNFNKLGFEKENDELLVLGNWTGAQDEPTIAQWIGCLGARNWLIKYGRVRILMFMPSKTAGKFLSEPNFHRRNRTSMKRELFTKSRLIAIGDDTTGSATNKDYIAEGFDPEVMVRDQPILIPGKGILKNRSISLVEFIPGDYTIDDIQLIDNNILSLLYLSNATLGETIPKIGPGAEYLLTKLPQHILEKDRHQFSAEDLIKFTKAVEEWPFRPSLEDTNDLIIPSEY</sequence>
<dbReference type="Proteomes" id="UP001152885">
    <property type="component" value="Unassembled WGS sequence"/>
</dbReference>
<dbReference type="InterPro" id="IPR001737">
    <property type="entry name" value="KsgA/Erm"/>
</dbReference>
<evidence type="ECO:0000256" key="1">
    <source>
        <dbReference type="ARBA" id="ARBA00004173"/>
    </source>
</evidence>
<comment type="similarity">
    <text evidence="7">Belongs to the class I-like SAM-binding methyltransferase superfamily. rRNA adenine N(6)-methyltransferase family.</text>
</comment>
<gene>
    <name evidence="8" type="ORF">CANVERA_P1363</name>
</gene>
<evidence type="ECO:0000313" key="8">
    <source>
        <dbReference type="EMBL" id="CAI5756845.1"/>
    </source>
</evidence>
<name>A0A9W4XFL1_9ASCO</name>
<dbReference type="InterPro" id="IPR029063">
    <property type="entry name" value="SAM-dependent_MTases_sf"/>
</dbReference>
<dbReference type="EC" id="2.1.1.-" evidence="7"/>
<comment type="caution">
    <text evidence="8">The sequence shown here is derived from an EMBL/GenBank/DDBJ whole genome shotgun (WGS) entry which is preliminary data.</text>
</comment>
<dbReference type="Pfam" id="PF00398">
    <property type="entry name" value="RrnaAD"/>
    <property type="match status" value="1"/>
</dbReference>
<dbReference type="GO" id="GO:0006391">
    <property type="term" value="P:transcription initiation at mitochondrial promoter"/>
    <property type="evidence" value="ECO:0007669"/>
    <property type="project" value="TreeGrafter"/>
</dbReference>
<dbReference type="SUPFAM" id="SSF53335">
    <property type="entry name" value="S-adenosyl-L-methionine-dependent methyltransferases"/>
    <property type="match status" value="1"/>
</dbReference>
<dbReference type="InterPro" id="IPR023165">
    <property type="entry name" value="rRNA_Ade_diMease-like_C"/>
</dbReference>
<evidence type="ECO:0000256" key="5">
    <source>
        <dbReference type="ARBA" id="ARBA00022884"/>
    </source>
</evidence>
<evidence type="ECO:0000256" key="4">
    <source>
        <dbReference type="ARBA" id="ARBA00022691"/>
    </source>
</evidence>
<keyword evidence="4 7" id="KW-0949">S-adenosyl-L-methionine</keyword>
<dbReference type="PANTHER" id="PTHR11727:SF17">
    <property type="entry name" value="DIMETHYLADENOSINE TRANSFERASE 1, MITOCHONDRIAL"/>
    <property type="match status" value="1"/>
</dbReference>
<dbReference type="AlphaFoldDB" id="A0A9W4XFL1"/>
<keyword evidence="5" id="KW-0694">RNA-binding</keyword>
<comment type="subcellular location">
    <subcellularLocation>
        <location evidence="1">Mitochondrion</location>
    </subcellularLocation>
</comment>
<dbReference type="GO" id="GO:0034246">
    <property type="term" value="F:mitochondrial transcription factor activity"/>
    <property type="evidence" value="ECO:0007669"/>
    <property type="project" value="TreeGrafter"/>
</dbReference>
<dbReference type="Gene3D" id="3.40.50.150">
    <property type="entry name" value="Vaccinia Virus protein VP39"/>
    <property type="match status" value="1"/>
</dbReference>
<protein>
    <recommendedName>
        <fullName evidence="7">rRNA adenine N(6)-methyltransferase</fullName>
        <ecNumber evidence="7">2.1.1.-</ecNumber>
    </recommendedName>
</protein>
<dbReference type="GO" id="GO:0032259">
    <property type="term" value="P:methylation"/>
    <property type="evidence" value="ECO:0007669"/>
    <property type="project" value="UniProtKB-KW"/>
</dbReference>
<dbReference type="GO" id="GO:0034245">
    <property type="term" value="C:mitochondrial DNA-directed RNA polymerase complex"/>
    <property type="evidence" value="ECO:0007669"/>
    <property type="project" value="TreeGrafter"/>
</dbReference>
<proteinExistence type="inferred from homology"/>
<evidence type="ECO:0000256" key="2">
    <source>
        <dbReference type="ARBA" id="ARBA00022603"/>
    </source>
</evidence>